<reference evidence="2" key="3">
    <citation type="submission" date="2025-09" db="UniProtKB">
        <authorList>
            <consortium name="Ensembl"/>
        </authorList>
    </citation>
    <scope>IDENTIFICATION</scope>
</reference>
<evidence type="ECO:0000256" key="1">
    <source>
        <dbReference type="SAM" id="MobiDB-lite"/>
    </source>
</evidence>
<sequence>MSRLQRVPGRDPRAGFRAEGRDCTTSVPQGLLKAARKSGQLNLSGRNLSEGKTRRYYQFVPCDQKALAMGSLLFLKPGFAW</sequence>
<reference evidence="2" key="2">
    <citation type="submission" date="2025-08" db="UniProtKB">
        <authorList>
            <consortium name="Ensembl"/>
        </authorList>
    </citation>
    <scope>IDENTIFICATION</scope>
</reference>
<organism evidence="2 3">
    <name type="scientific">Sciurus vulgaris</name>
    <name type="common">Eurasian red squirrel</name>
    <dbReference type="NCBI Taxonomy" id="55149"/>
    <lineage>
        <taxon>Eukaryota</taxon>
        <taxon>Metazoa</taxon>
        <taxon>Chordata</taxon>
        <taxon>Craniata</taxon>
        <taxon>Vertebrata</taxon>
        <taxon>Euteleostomi</taxon>
        <taxon>Mammalia</taxon>
        <taxon>Eutheria</taxon>
        <taxon>Euarchontoglires</taxon>
        <taxon>Glires</taxon>
        <taxon>Rodentia</taxon>
        <taxon>Sciuromorpha</taxon>
        <taxon>Sciuridae</taxon>
        <taxon>Sciurinae</taxon>
        <taxon>Sciurini</taxon>
        <taxon>Sciurus</taxon>
    </lineage>
</organism>
<name>A0A8D2D8A0_SCIVU</name>
<feature type="compositionally biased region" description="Basic and acidic residues" evidence="1">
    <location>
        <begin position="8"/>
        <end position="20"/>
    </location>
</feature>
<dbReference type="Ensembl" id="ENSSVLT00005023328.1">
    <property type="protein sequence ID" value="ENSSVLP00005020934.1"/>
    <property type="gene ID" value="ENSSVLG00005016746.1"/>
</dbReference>
<evidence type="ECO:0000313" key="3">
    <source>
        <dbReference type="Proteomes" id="UP000694564"/>
    </source>
</evidence>
<dbReference type="GeneTree" id="ENSGT01010000228719"/>
<reference evidence="2" key="1">
    <citation type="submission" date="2020-06" db="EMBL/GenBank/DDBJ databases">
        <authorList>
            <consortium name="Wellcome Sanger Institute Data Sharing"/>
        </authorList>
    </citation>
    <scope>NUCLEOTIDE SEQUENCE [LARGE SCALE GENOMIC DNA]</scope>
</reference>
<keyword evidence="3" id="KW-1185">Reference proteome</keyword>
<evidence type="ECO:0000313" key="2">
    <source>
        <dbReference type="Ensembl" id="ENSSVLP00005020934.1"/>
    </source>
</evidence>
<dbReference type="OrthoDB" id="660555at2759"/>
<protein>
    <submittedName>
        <fullName evidence="2">Uncharacterized protein</fullName>
    </submittedName>
</protein>
<feature type="region of interest" description="Disordered" evidence="1">
    <location>
        <begin position="1"/>
        <end position="20"/>
    </location>
</feature>
<proteinExistence type="predicted"/>
<accession>A0A8D2D8A0</accession>
<dbReference type="Proteomes" id="UP000694564">
    <property type="component" value="Chromosome 1"/>
</dbReference>
<dbReference type="AlphaFoldDB" id="A0A8D2D8A0"/>